<feature type="compositionally biased region" description="Polar residues" evidence="1">
    <location>
        <begin position="38"/>
        <end position="47"/>
    </location>
</feature>
<reference evidence="2" key="1">
    <citation type="journal article" date="2023" name="Science">
        <title>Genome structures resolve the early diversification of teleost fishes.</title>
        <authorList>
            <person name="Parey E."/>
            <person name="Louis A."/>
            <person name="Montfort J."/>
            <person name="Bouchez O."/>
            <person name="Roques C."/>
            <person name="Iampietro C."/>
            <person name="Lluch J."/>
            <person name="Castinel A."/>
            <person name="Donnadieu C."/>
            <person name="Desvignes T."/>
            <person name="Floi Bucao C."/>
            <person name="Jouanno E."/>
            <person name="Wen M."/>
            <person name="Mejri S."/>
            <person name="Dirks R."/>
            <person name="Jansen H."/>
            <person name="Henkel C."/>
            <person name="Chen W.J."/>
            <person name="Zahm M."/>
            <person name="Cabau C."/>
            <person name="Klopp C."/>
            <person name="Thompson A.W."/>
            <person name="Robinson-Rechavi M."/>
            <person name="Braasch I."/>
            <person name="Lecointre G."/>
            <person name="Bobe J."/>
            <person name="Postlethwait J.H."/>
            <person name="Berthelot C."/>
            <person name="Roest Crollius H."/>
            <person name="Guiguen Y."/>
        </authorList>
    </citation>
    <scope>NUCLEOTIDE SEQUENCE</scope>
    <source>
        <strain evidence="2">Concon-B</strain>
    </source>
</reference>
<dbReference type="EMBL" id="JAFJMO010000005">
    <property type="protein sequence ID" value="KAJ8275762.1"/>
    <property type="molecule type" value="Genomic_DNA"/>
</dbReference>
<organism evidence="2 3">
    <name type="scientific">Conger conger</name>
    <name type="common">Conger eel</name>
    <name type="synonym">Muraena conger</name>
    <dbReference type="NCBI Taxonomy" id="82655"/>
    <lineage>
        <taxon>Eukaryota</taxon>
        <taxon>Metazoa</taxon>
        <taxon>Chordata</taxon>
        <taxon>Craniata</taxon>
        <taxon>Vertebrata</taxon>
        <taxon>Euteleostomi</taxon>
        <taxon>Actinopterygii</taxon>
        <taxon>Neopterygii</taxon>
        <taxon>Teleostei</taxon>
        <taxon>Anguilliformes</taxon>
        <taxon>Congridae</taxon>
        <taxon>Conger</taxon>
    </lineage>
</organism>
<feature type="region of interest" description="Disordered" evidence="1">
    <location>
        <begin position="479"/>
        <end position="528"/>
    </location>
</feature>
<keyword evidence="3" id="KW-1185">Reference proteome</keyword>
<name>A0A9Q1DNE6_CONCO</name>
<proteinExistence type="predicted"/>
<feature type="compositionally biased region" description="Basic and acidic residues" evidence="1">
    <location>
        <begin position="265"/>
        <end position="275"/>
    </location>
</feature>
<dbReference type="Proteomes" id="UP001152803">
    <property type="component" value="Unassembled WGS sequence"/>
</dbReference>
<feature type="compositionally biased region" description="Polar residues" evidence="1">
    <location>
        <begin position="234"/>
        <end position="253"/>
    </location>
</feature>
<protein>
    <submittedName>
        <fullName evidence="2">Uncharacterized protein</fullName>
    </submittedName>
</protein>
<dbReference type="AlphaFoldDB" id="A0A9Q1DNE6"/>
<gene>
    <name evidence="2" type="ORF">COCON_G00075140</name>
</gene>
<feature type="compositionally biased region" description="Polar residues" evidence="1">
    <location>
        <begin position="61"/>
        <end position="70"/>
    </location>
</feature>
<feature type="compositionally biased region" description="Polar residues" evidence="1">
    <location>
        <begin position="518"/>
        <end position="528"/>
    </location>
</feature>
<feature type="region of interest" description="Disordered" evidence="1">
    <location>
        <begin position="360"/>
        <end position="415"/>
    </location>
</feature>
<comment type="caution">
    <text evidence="2">The sequence shown here is derived from an EMBL/GenBank/DDBJ whole genome shotgun (WGS) entry which is preliminary data.</text>
</comment>
<feature type="region of interest" description="Disordered" evidence="1">
    <location>
        <begin position="32"/>
        <end position="120"/>
    </location>
</feature>
<feature type="compositionally biased region" description="Basic and acidic residues" evidence="1">
    <location>
        <begin position="381"/>
        <end position="403"/>
    </location>
</feature>
<sequence length="581" mass="64904">MYQETGFDELPLDGMHPGMYFGDGVCGENSRTEGILDNSMSTSSQTWGKPLSDSDSGESLFLTQRDTQPVRTLKRQRPEQNALNQFAAGELHSEDEESDSPDRQWETSSQPRRTRKFSQLRWRRHSHKRLSRRKSLTCELGALGGFFKCVMKMKAEGFKVSKRPRKRPCQDTRRCISPPSDFCEGEDCEDDDIKIVDLKDLIPRYKIARKGYNPWLDGNDALGTVAEEMKDSSETTPDFSDPCSESSGSNRKASSWEDECSESESESRPVRRPSSDRLSSCVTDALASCFRQDEMQQKGTRASVPETSPGVKKLRAMRKDMVKKQCVAGKRPPYTTMIQADVNEKEGRTEHLRLWDSPVMQLLDPGDGGNSQAKETGGEEGSPREATSRRDREGDNGEQRRGAIENCAGGKNKIFPVPMRTWDAWEDDETNVNLQGCVHEETVTVPDSVQVDTADGETDAVEDTVQSVTKGQPAGLLREEEQSKGTEIAGEEPVGLPSDSLPAEEGTAGCAVEPEPHTQPSRDCQHQTQVRESCSSAGERERDISIPEHVVAAFIRRRTWRGIQELVQVNVLSWSLEFQNL</sequence>
<evidence type="ECO:0000313" key="2">
    <source>
        <dbReference type="EMBL" id="KAJ8275762.1"/>
    </source>
</evidence>
<evidence type="ECO:0000313" key="3">
    <source>
        <dbReference type="Proteomes" id="UP001152803"/>
    </source>
</evidence>
<evidence type="ECO:0000256" key="1">
    <source>
        <dbReference type="SAM" id="MobiDB-lite"/>
    </source>
</evidence>
<accession>A0A9Q1DNE6</accession>
<feature type="region of interest" description="Disordered" evidence="1">
    <location>
        <begin position="292"/>
        <end position="312"/>
    </location>
</feature>
<dbReference type="OrthoDB" id="10598952at2759"/>
<feature type="region of interest" description="Disordered" evidence="1">
    <location>
        <begin position="228"/>
        <end position="277"/>
    </location>
</feature>